<dbReference type="RefSeq" id="WP_181930795.1">
    <property type="nucleotide sequence ID" value="NZ_CP054698.1"/>
</dbReference>
<name>A0A7D7LAT8_9NOSO</name>
<reference evidence="2" key="1">
    <citation type="submission" date="2020-06" db="EMBL/GenBank/DDBJ databases">
        <title>Nostoc edaphicum CCNP1411 genome.</title>
        <authorList>
            <person name="Fidor A."/>
            <person name="Grabski M."/>
            <person name="Gawor J."/>
            <person name="Gromadka R."/>
            <person name="Wegrzyn G."/>
            <person name="Mazur-Marzec H."/>
        </authorList>
    </citation>
    <scope>NUCLEOTIDE SEQUENCE [LARGE SCALE GENOMIC DNA]</scope>
    <source>
        <strain evidence="2">CCNP1411</strain>
    </source>
</reference>
<proteinExistence type="predicted"/>
<keyword evidence="2" id="KW-1185">Reference proteome</keyword>
<evidence type="ECO:0000313" key="1">
    <source>
        <dbReference type="EMBL" id="QMS87488.1"/>
    </source>
</evidence>
<dbReference type="Proteomes" id="UP000514713">
    <property type="component" value="Chromosome"/>
</dbReference>
<sequence>MSKYNVINAENFTIEELTLTEQEMIQGGGAIKFAVKAIGAITAAGIGAAIAGYKAVQAALDK</sequence>
<dbReference type="AlphaFoldDB" id="A0A7D7LAT8"/>
<gene>
    <name evidence="1" type="ORF">HUN01_07800</name>
</gene>
<evidence type="ECO:0008006" key="3">
    <source>
        <dbReference type="Google" id="ProtNLM"/>
    </source>
</evidence>
<dbReference type="EMBL" id="CP054698">
    <property type="protein sequence ID" value="QMS87488.1"/>
    <property type="molecule type" value="Genomic_DNA"/>
</dbReference>
<accession>A0A7D7LAT8</accession>
<organism evidence="1 2">
    <name type="scientific">Nostoc edaphicum CCNP1411</name>
    <dbReference type="NCBI Taxonomy" id="1472755"/>
    <lineage>
        <taxon>Bacteria</taxon>
        <taxon>Bacillati</taxon>
        <taxon>Cyanobacteriota</taxon>
        <taxon>Cyanophyceae</taxon>
        <taxon>Nostocales</taxon>
        <taxon>Nostocaceae</taxon>
        <taxon>Nostoc</taxon>
    </lineage>
</organism>
<protein>
    <recommendedName>
        <fullName evidence="3">Class IIb bacteriocin, lactobin A/cerein 7B family</fullName>
    </recommendedName>
</protein>
<dbReference type="KEGG" id="ned:HUN01_07800"/>
<evidence type="ECO:0000313" key="2">
    <source>
        <dbReference type="Proteomes" id="UP000514713"/>
    </source>
</evidence>